<proteinExistence type="predicted"/>
<name>A0A7H0HFZ1_9BURK</name>
<feature type="region of interest" description="Disordered" evidence="1">
    <location>
        <begin position="1"/>
        <end position="28"/>
    </location>
</feature>
<keyword evidence="3" id="KW-1185">Reference proteome</keyword>
<protein>
    <submittedName>
        <fullName evidence="2">Uncharacterized protein</fullName>
    </submittedName>
</protein>
<evidence type="ECO:0000256" key="1">
    <source>
        <dbReference type="SAM" id="MobiDB-lite"/>
    </source>
</evidence>
<dbReference type="RefSeq" id="WP_187736440.1">
    <property type="nucleotide sequence ID" value="NZ_CP060790.1"/>
</dbReference>
<evidence type="ECO:0000313" key="2">
    <source>
        <dbReference type="EMBL" id="QNP59457.1"/>
    </source>
</evidence>
<dbReference type="Proteomes" id="UP000516057">
    <property type="component" value="Chromosome"/>
</dbReference>
<feature type="compositionally biased region" description="Polar residues" evidence="1">
    <location>
        <begin position="1"/>
        <end position="13"/>
    </location>
</feature>
<reference evidence="2 3" key="1">
    <citation type="submission" date="2020-08" db="EMBL/GenBank/DDBJ databases">
        <title>Genome sequence of Acidovorax monticola KACC 19171T.</title>
        <authorList>
            <person name="Hyun D.-W."/>
            <person name="Bae J.-W."/>
        </authorList>
    </citation>
    <scope>NUCLEOTIDE SEQUENCE [LARGE SCALE GENOMIC DNA]</scope>
    <source>
        <strain evidence="2 3">KACC 19171</strain>
    </source>
</reference>
<dbReference type="EMBL" id="CP060790">
    <property type="protein sequence ID" value="QNP59457.1"/>
    <property type="molecule type" value="Genomic_DNA"/>
</dbReference>
<organism evidence="2 3">
    <name type="scientific">Paenacidovorax monticola</name>
    <dbReference type="NCBI Taxonomy" id="1926868"/>
    <lineage>
        <taxon>Bacteria</taxon>
        <taxon>Pseudomonadati</taxon>
        <taxon>Pseudomonadota</taxon>
        <taxon>Betaproteobacteria</taxon>
        <taxon>Burkholderiales</taxon>
        <taxon>Comamonadaceae</taxon>
        <taxon>Paenacidovorax</taxon>
    </lineage>
</organism>
<dbReference type="AlphaFoldDB" id="A0A7H0HFZ1"/>
<dbReference type="KEGG" id="amon:H9L24_22175"/>
<accession>A0A7H0HFZ1</accession>
<gene>
    <name evidence="2" type="ORF">H9L24_22175</name>
</gene>
<sequence>MKKQAPQHTTATEARSGMAETGRKPTPLQAQALLAARRRCEDMGDSQAARDQMKREVLETPAELLPDLLTALSTVRITRADLLQPTTTDRKECNP</sequence>
<evidence type="ECO:0000313" key="3">
    <source>
        <dbReference type="Proteomes" id="UP000516057"/>
    </source>
</evidence>